<protein>
    <submittedName>
        <fullName evidence="1">Transcriptional regulator</fullName>
    </submittedName>
</protein>
<sequence>MGGISRFYGIVVYMYANDHGPDKHFHASYNGFYAKFHLDGTLVDGEDFPRKQARFIKKWASLRQSELEANWRHVEAHTQPSGIAPLDHK</sequence>
<dbReference type="Pfam" id="PF13711">
    <property type="entry name" value="DUF4160"/>
    <property type="match status" value="1"/>
</dbReference>
<accession>A0A6I1GPA6</accession>
<proteinExistence type="predicted"/>
<dbReference type="Proteomes" id="UP000441772">
    <property type="component" value="Unassembled WGS sequence"/>
</dbReference>
<evidence type="ECO:0000313" key="2">
    <source>
        <dbReference type="Proteomes" id="UP000441772"/>
    </source>
</evidence>
<dbReference type="RefSeq" id="WP_152233561.1">
    <property type="nucleotide sequence ID" value="NZ_JBHSKZ010000028.1"/>
</dbReference>
<evidence type="ECO:0000313" key="1">
    <source>
        <dbReference type="EMBL" id="KAB7791219.1"/>
    </source>
</evidence>
<gene>
    <name evidence="1" type="ORF">F7D09_0172</name>
</gene>
<dbReference type="AlphaFoldDB" id="A0A6I1GPA6"/>
<reference evidence="1 2" key="1">
    <citation type="submission" date="2019-09" db="EMBL/GenBank/DDBJ databases">
        <title>Characterization of the phylogenetic diversity of two novel species belonging to the genus Bifidobacterium: Bifidobacterium cebidarum sp. nov. and Bifidobacterium leontopitheci sp. nov.</title>
        <authorList>
            <person name="Lugli G.A."/>
            <person name="Duranti S."/>
            <person name="Milani C."/>
            <person name="Turroni F."/>
            <person name="Ventura M."/>
        </authorList>
    </citation>
    <scope>NUCLEOTIDE SEQUENCE [LARGE SCALE GENOMIC DNA]</scope>
    <source>
        <strain evidence="1 2">LMG 31471</strain>
    </source>
</reference>
<organism evidence="1 2">
    <name type="scientific">Bifidobacterium leontopitheci</name>
    <dbReference type="NCBI Taxonomy" id="2650774"/>
    <lineage>
        <taxon>Bacteria</taxon>
        <taxon>Bacillati</taxon>
        <taxon>Actinomycetota</taxon>
        <taxon>Actinomycetes</taxon>
        <taxon>Bifidobacteriales</taxon>
        <taxon>Bifidobacteriaceae</taxon>
        <taxon>Bifidobacterium</taxon>
    </lineage>
</organism>
<name>A0A6I1GPA6_9BIFI</name>
<dbReference type="InterPro" id="IPR025427">
    <property type="entry name" value="DUF4160"/>
</dbReference>
<dbReference type="EMBL" id="WBVT01000002">
    <property type="protein sequence ID" value="KAB7791219.1"/>
    <property type="molecule type" value="Genomic_DNA"/>
</dbReference>
<comment type="caution">
    <text evidence="1">The sequence shown here is derived from an EMBL/GenBank/DDBJ whole genome shotgun (WGS) entry which is preliminary data.</text>
</comment>
<keyword evidence="2" id="KW-1185">Reference proteome</keyword>